<dbReference type="Gene3D" id="2.60.120.1440">
    <property type="match status" value="1"/>
</dbReference>
<dbReference type="Pfam" id="PF04773">
    <property type="entry name" value="FecR"/>
    <property type="match status" value="1"/>
</dbReference>
<evidence type="ECO:0000259" key="3">
    <source>
        <dbReference type="Pfam" id="PF04773"/>
    </source>
</evidence>
<dbReference type="Proteomes" id="UP000676386">
    <property type="component" value="Unassembled WGS sequence"/>
</dbReference>
<comment type="caution">
    <text evidence="5">The sequence shown here is derived from an EMBL/GenBank/DDBJ whole genome shotgun (WGS) entry which is preliminary data.</text>
</comment>
<feature type="region of interest" description="Disordered" evidence="1">
    <location>
        <begin position="71"/>
        <end position="91"/>
    </location>
</feature>
<keyword evidence="2" id="KW-0472">Membrane</keyword>
<protein>
    <submittedName>
        <fullName evidence="5">FecR family protein</fullName>
    </submittedName>
</protein>
<dbReference type="InterPro" id="IPR006860">
    <property type="entry name" value="FecR"/>
</dbReference>
<feature type="domain" description="FecR protein" evidence="3">
    <location>
        <begin position="134"/>
        <end position="229"/>
    </location>
</feature>
<dbReference type="PANTHER" id="PTHR30273:SF2">
    <property type="entry name" value="PROTEIN FECR"/>
    <property type="match status" value="1"/>
</dbReference>
<feature type="transmembrane region" description="Helical" evidence="2">
    <location>
        <begin position="100"/>
        <end position="122"/>
    </location>
</feature>
<sequence>MEQHERIWELMAKRMAGTLSAGEEVELEVLLEAAPEVARQQALLDKISLQSIGKPTLERKEMLLDRIMRDSVTGESNPEQPGQCDQEDSESVVMKPARRYWRIVAAAASLMVLLGAATVIYLRMAASSKVVWTTVQTRPGSKTRITLPDGSLVVLNAGSTLAYPSNFAQVGREVKLTGEGYFDVARMANYPFTIHTTTIDIKVLGTTFNVRAYADESHTETALISGAVEVIVKDAGKQHITLSPHQKLLIANTITEKVEKPAPVAHPDNQKPLIVLESMEKEQTGKLIAETAWVENRFVYRNESFLQLIKRMERWYGVTIECHNQSLLEASFTGNVQGESLDQLLGMLKQTKHFEYSVAAGRVIIY</sequence>
<evidence type="ECO:0000313" key="5">
    <source>
        <dbReference type="EMBL" id="MBS0031797.1"/>
    </source>
</evidence>
<keyword evidence="2" id="KW-0812">Transmembrane</keyword>
<dbReference type="Gene3D" id="3.55.50.30">
    <property type="match status" value="1"/>
</dbReference>
<evidence type="ECO:0000259" key="4">
    <source>
        <dbReference type="Pfam" id="PF16344"/>
    </source>
</evidence>
<dbReference type="PIRSF" id="PIRSF018266">
    <property type="entry name" value="FecR"/>
    <property type="match status" value="1"/>
</dbReference>
<dbReference type="InterPro" id="IPR032508">
    <property type="entry name" value="FecR_C"/>
</dbReference>
<keyword evidence="6" id="KW-1185">Reference proteome</keyword>
<dbReference type="PANTHER" id="PTHR30273">
    <property type="entry name" value="PERIPLASMIC SIGNAL SENSOR AND SIGMA FACTOR ACTIVATOR FECR-RELATED"/>
    <property type="match status" value="1"/>
</dbReference>
<feature type="domain" description="Protein FecR C-terminal" evidence="4">
    <location>
        <begin position="297"/>
        <end position="365"/>
    </location>
</feature>
<evidence type="ECO:0000256" key="2">
    <source>
        <dbReference type="SAM" id="Phobius"/>
    </source>
</evidence>
<reference evidence="5 6" key="1">
    <citation type="submission" date="2021-04" db="EMBL/GenBank/DDBJ databases">
        <title>Chitinophaga sp. nov., isolated from the rhizosphere soil.</title>
        <authorList>
            <person name="He S."/>
        </authorList>
    </citation>
    <scope>NUCLEOTIDE SEQUENCE [LARGE SCALE GENOMIC DNA]</scope>
    <source>
        <strain evidence="5 6">2R12</strain>
    </source>
</reference>
<proteinExistence type="predicted"/>
<accession>A0ABS5JBG8</accession>
<evidence type="ECO:0000313" key="6">
    <source>
        <dbReference type="Proteomes" id="UP000676386"/>
    </source>
</evidence>
<gene>
    <name evidence="5" type="ORF">KE626_30980</name>
</gene>
<organism evidence="5 6">
    <name type="scientific">Chitinophaga hostae</name>
    <dbReference type="NCBI Taxonomy" id="2831022"/>
    <lineage>
        <taxon>Bacteria</taxon>
        <taxon>Pseudomonadati</taxon>
        <taxon>Bacteroidota</taxon>
        <taxon>Chitinophagia</taxon>
        <taxon>Chitinophagales</taxon>
        <taxon>Chitinophagaceae</taxon>
        <taxon>Chitinophaga</taxon>
    </lineage>
</organism>
<name>A0ABS5JBG8_9BACT</name>
<dbReference type="RefSeq" id="WP_211976958.1">
    <property type="nucleotide sequence ID" value="NZ_CBFHAM010000012.1"/>
</dbReference>
<dbReference type="InterPro" id="IPR012373">
    <property type="entry name" value="Ferrdict_sens_TM"/>
</dbReference>
<dbReference type="EMBL" id="JAGTXB010000025">
    <property type="protein sequence ID" value="MBS0031797.1"/>
    <property type="molecule type" value="Genomic_DNA"/>
</dbReference>
<dbReference type="Pfam" id="PF16344">
    <property type="entry name" value="FecR_C"/>
    <property type="match status" value="1"/>
</dbReference>
<evidence type="ECO:0000256" key="1">
    <source>
        <dbReference type="SAM" id="MobiDB-lite"/>
    </source>
</evidence>
<keyword evidence="2" id="KW-1133">Transmembrane helix</keyword>